<evidence type="ECO:0000313" key="6">
    <source>
        <dbReference type="EMBL" id="CAG8533342.1"/>
    </source>
</evidence>
<dbReference type="GO" id="GO:0000049">
    <property type="term" value="F:tRNA binding"/>
    <property type="evidence" value="ECO:0007669"/>
    <property type="project" value="UniProtKB-KW"/>
</dbReference>
<organism evidence="6 7">
    <name type="scientific">Acaulospora morrowiae</name>
    <dbReference type="NCBI Taxonomy" id="94023"/>
    <lineage>
        <taxon>Eukaryota</taxon>
        <taxon>Fungi</taxon>
        <taxon>Fungi incertae sedis</taxon>
        <taxon>Mucoromycota</taxon>
        <taxon>Glomeromycotina</taxon>
        <taxon>Glomeromycetes</taxon>
        <taxon>Diversisporales</taxon>
        <taxon>Acaulosporaceae</taxon>
        <taxon>Acaulospora</taxon>
    </lineage>
</organism>
<keyword evidence="7" id="KW-1185">Reference proteome</keyword>
<dbReference type="EC" id="3.1.1.29" evidence="1"/>
<dbReference type="SUPFAM" id="SSF53178">
    <property type="entry name" value="Peptidyl-tRNA hydrolase-like"/>
    <property type="match status" value="2"/>
</dbReference>
<protein>
    <recommendedName>
        <fullName evidence="1">peptidyl-tRNA hydrolase</fullName>
        <ecNumber evidence="1">3.1.1.29</ecNumber>
    </recommendedName>
</protein>
<dbReference type="Pfam" id="PF01195">
    <property type="entry name" value="Pept_tRNA_hydro"/>
    <property type="match status" value="2"/>
</dbReference>
<dbReference type="InterPro" id="IPR018171">
    <property type="entry name" value="Pept_tRNA_hydro_CS"/>
</dbReference>
<evidence type="ECO:0000256" key="2">
    <source>
        <dbReference type="ARBA" id="ARBA00022555"/>
    </source>
</evidence>
<dbReference type="AlphaFoldDB" id="A0A9N9AK04"/>
<dbReference type="PANTHER" id="PTHR17224">
    <property type="entry name" value="PEPTIDYL-TRNA HYDROLASE"/>
    <property type="match status" value="1"/>
</dbReference>
<reference evidence="6" key="1">
    <citation type="submission" date="2021-06" db="EMBL/GenBank/DDBJ databases">
        <authorList>
            <person name="Kallberg Y."/>
            <person name="Tangrot J."/>
            <person name="Rosling A."/>
        </authorList>
    </citation>
    <scope>NUCLEOTIDE SEQUENCE</scope>
    <source>
        <strain evidence="6">CL551</strain>
    </source>
</reference>
<dbReference type="GO" id="GO:0004045">
    <property type="term" value="F:peptidyl-tRNA hydrolase activity"/>
    <property type="evidence" value="ECO:0007669"/>
    <property type="project" value="UniProtKB-EC"/>
</dbReference>
<dbReference type="CDD" id="cd00462">
    <property type="entry name" value="PTH"/>
    <property type="match status" value="1"/>
</dbReference>
<evidence type="ECO:0000256" key="5">
    <source>
        <dbReference type="ARBA" id="ARBA00038063"/>
    </source>
</evidence>
<evidence type="ECO:0000256" key="1">
    <source>
        <dbReference type="ARBA" id="ARBA00013260"/>
    </source>
</evidence>
<dbReference type="PANTHER" id="PTHR17224:SF1">
    <property type="entry name" value="PEPTIDYL-TRNA HYDROLASE"/>
    <property type="match status" value="1"/>
</dbReference>
<dbReference type="InterPro" id="IPR036416">
    <property type="entry name" value="Pept_tRNA_hydro_sf"/>
</dbReference>
<keyword evidence="2" id="KW-0820">tRNA-binding</keyword>
<gene>
    <name evidence="6" type="ORF">AMORRO_LOCUS4779</name>
</gene>
<comment type="caution">
    <text evidence="6">The sequence shown here is derived from an EMBL/GenBank/DDBJ whole genome shotgun (WGS) entry which is preliminary data.</text>
</comment>
<dbReference type="EMBL" id="CAJVPV010002703">
    <property type="protein sequence ID" value="CAG8533342.1"/>
    <property type="molecule type" value="Genomic_DNA"/>
</dbReference>
<dbReference type="Proteomes" id="UP000789342">
    <property type="component" value="Unassembled WGS sequence"/>
</dbReference>
<evidence type="ECO:0000256" key="3">
    <source>
        <dbReference type="ARBA" id="ARBA00022801"/>
    </source>
</evidence>
<keyword evidence="3" id="KW-0378">Hydrolase</keyword>
<name>A0A9N9AK04_9GLOM</name>
<dbReference type="Gene3D" id="3.40.50.1470">
    <property type="entry name" value="Peptidyl-tRNA hydrolase"/>
    <property type="match status" value="1"/>
</dbReference>
<sequence>MTELQRILLVGLGNYTYPQTRHSIGMMVLDHLAMQLNLTWNKNKDWPAYVSRTTIYVDPPKVKRKKDRMNKELLKNKVGDNRVEDDNGVIDTSVSAPLSSISPPLSTGFRNTKPEPIPLEITLMKPLLLMNVSGKSVFKAVKELGLSPSNVIVIHDDMQREIGKISLKNGGSANGHNGIKSVIESLRTDSFRRLRVGIGRPPQNIDDRSHEIISKWVLARIPNKEMEFYTNEIFPKCKDRLLEIS</sequence>
<dbReference type="OrthoDB" id="1711136at2759"/>
<proteinExistence type="inferred from homology"/>
<evidence type="ECO:0000313" key="7">
    <source>
        <dbReference type="Proteomes" id="UP000789342"/>
    </source>
</evidence>
<dbReference type="NCBIfam" id="TIGR00447">
    <property type="entry name" value="pth"/>
    <property type="match status" value="1"/>
</dbReference>
<keyword evidence="4" id="KW-0694">RNA-binding</keyword>
<dbReference type="PROSITE" id="PS01196">
    <property type="entry name" value="PEPT_TRNA_HYDROL_2"/>
    <property type="match status" value="1"/>
</dbReference>
<comment type="similarity">
    <text evidence="5">Belongs to the PTH family.</text>
</comment>
<accession>A0A9N9AK04</accession>
<dbReference type="InterPro" id="IPR001328">
    <property type="entry name" value="Pept_tRNA_hydro"/>
</dbReference>
<evidence type="ECO:0000256" key="4">
    <source>
        <dbReference type="ARBA" id="ARBA00022884"/>
    </source>
</evidence>